<dbReference type="InterPro" id="IPR041575">
    <property type="entry name" value="Rubredoxin_C"/>
</dbReference>
<dbReference type="InterPro" id="IPR023753">
    <property type="entry name" value="FAD/NAD-binding_dom"/>
</dbReference>
<organism evidence="7 8">
    <name type="scientific">Kushneria aurantia</name>
    <dbReference type="NCBI Taxonomy" id="504092"/>
    <lineage>
        <taxon>Bacteria</taxon>
        <taxon>Pseudomonadati</taxon>
        <taxon>Pseudomonadota</taxon>
        <taxon>Gammaproteobacteria</taxon>
        <taxon>Oceanospirillales</taxon>
        <taxon>Halomonadaceae</taxon>
        <taxon>Kushneria</taxon>
    </lineage>
</organism>
<accession>A0ABV6G074</accession>
<keyword evidence="4" id="KW-0274">FAD</keyword>
<comment type="caution">
    <text evidence="7">The sequence shown here is derived from an EMBL/GenBank/DDBJ whole genome shotgun (WGS) entry which is preliminary data.</text>
</comment>
<dbReference type="InterPro" id="IPR016156">
    <property type="entry name" value="FAD/NAD-linked_Rdtase_dimer_sf"/>
</dbReference>
<protein>
    <submittedName>
        <fullName evidence="7">NAD(P)/FAD-dependent oxidoreductase</fullName>
    </submittedName>
</protein>
<keyword evidence="3" id="KW-0285">Flavoprotein</keyword>
<dbReference type="PANTHER" id="PTHR43429">
    <property type="entry name" value="PYRIDINE NUCLEOTIDE-DISULFIDE OXIDOREDUCTASE DOMAIN-CONTAINING"/>
    <property type="match status" value="1"/>
</dbReference>
<feature type="domain" description="NADH-rubredoxin oxidoreductase C-terminal" evidence="6">
    <location>
        <begin position="325"/>
        <end position="385"/>
    </location>
</feature>
<evidence type="ECO:0000256" key="3">
    <source>
        <dbReference type="ARBA" id="ARBA00022630"/>
    </source>
</evidence>
<evidence type="ECO:0000313" key="7">
    <source>
        <dbReference type="EMBL" id="MFC0266427.1"/>
    </source>
</evidence>
<dbReference type="Pfam" id="PF18267">
    <property type="entry name" value="Rubredoxin_C"/>
    <property type="match status" value="1"/>
</dbReference>
<dbReference type="SUPFAM" id="SSF51905">
    <property type="entry name" value="FAD/NAD(P)-binding domain"/>
    <property type="match status" value="2"/>
</dbReference>
<evidence type="ECO:0000256" key="2">
    <source>
        <dbReference type="ARBA" id="ARBA00006442"/>
    </source>
</evidence>
<dbReference type="RefSeq" id="WP_156826704.1">
    <property type="nucleotide sequence ID" value="NZ_JBHLVX010000001.1"/>
</dbReference>
<dbReference type="InterPro" id="IPR036188">
    <property type="entry name" value="FAD/NAD-bd_sf"/>
</dbReference>
<evidence type="ECO:0000256" key="4">
    <source>
        <dbReference type="ARBA" id="ARBA00022827"/>
    </source>
</evidence>
<evidence type="ECO:0000259" key="6">
    <source>
        <dbReference type="Pfam" id="PF18267"/>
    </source>
</evidence>
<dbReference type="Gene3D" id="3.30.390.30">
    <property type="match status" value="1"/>
</dbReference>
<dbReference type="Pfam" id="PF07992">
    <property type="entry name" value="Pyr_redox_2"/>
    <property type="match status" value="1"/>
</dbReference>
<keyword evidence="8" id="KW-1185">Reference proteome</keyword>
<dbReference type="PANTHER" id="PTHR43429:SF3">
    <property type="entry name" value="NITRITE REDUCTASE [NAD(P)H]"/>
    <property type="match status" value="1"/>
</dbReference>
<comment type="cofactor">
    <cofactor evidence="1">
        <name>FAD</name>
        <dbReference type="ChEBI" id="CHEBI:57692"/>
    </cofactor>
</comment>
<comment type="similarity">
    <text evidence="2">Belongs to the FAD-dependent oxidoreductase family.</text>
</comment>
<dbReference type="PRINTS" id="PR00411">
    <property type="entry name" value="PNDRDTASEI"/>
</dbReference>
<dbReference type="EMBL" id="JBHLVX010000001">
    <property type="protein sequence ID" value="MFC0266427.1"/>
    <property type="molecule type" value="Genomic_DNA"/>
</dbReference>
<name>A0ABV6G074_9GAMM</name>
<proteinExistence type="inferred from homology"/>
<gene>
    <name evidence="7" type="ORF">ACFFHW_00180</name>
</gene>
<feature type="domain" description="FAD/NAD(P)-binding" evidence="5">
    <location>
        <begin position="13"/>
        <end position="292"/>
    </location>
</feature>
<dbReference type="PRINTS" id="PR00368">
    <property type="entry name" value="FADPNR"/>
</dbReference>
<dbReference type="Gene3D" id="3.50.50.60">
    <property type="entry name" value="FAD/NAD(P)-binding domain"/>
    <property type="match status" value="2"/>
</dbReference>
<reference evidence="7 8" key="1">
    <citation type="submission" date="2024-09" db="EMBL/GenBank/DDBJ databases">
        <authorList>
            <person name="Sun Q."/>
            <person name="Mori K."/>
        </authorList>
    </citation>
    <scope>NUCLEOTIDE SEQUENCE [LARGE SCALE GENOMIC DNA]</scope>
    <source>
        <strain evidence="7 8">CCM 7415</strain>
    </source>
</reference>
<dbReference type="Proteomes" id="UP001589814">
    <property type="component" value="Unassembled WGS sequence"/>
</dbReference>
<evidence type="ECO:0000256" key="1">
    <source>
        <dbReference type="ARBA" id="ARBA00001974"/>
    </source>
</evidence>
<evidence type="ECO:0000313" key="8">
    <source>
        <dbReference type="Proteomes" id="UP001589814"/>
    </source>
</evidence>
<dbReference type="InterPro" id="IPR050260">
    <property type="entry name" value="FAD-bd_OxRdtase"/>
</dbReference>
<sequence>MTMLRQGSRAIDKLVIIGHGMASQRLLERLAERDERPRHIHVFGDEARPAYNRILLSPLLAGEIDENGIALRDAEWFAQHDIRLHSGRRIERIDRQTRCVTDNCGEHWHYDRLVIATGSRARFFDLPGAALAGIHGFRTTADVDTLLAASGCGRRAVVIGGGLLGLEAAEGLRKRGMTVTLVHRARHLMNRQLDAQAAELLSAELARRGLELRLGCQPTAFEGDGERVDGVLLDSGERLPAALVVTAAGILPNAEPGLAAGLAGERAIAVDDTLTTSDTHIHALGECCEFEGTTFGLVEPIHAQVEVLAERLCGGDARYALGDCATQLKISGIDLYAFGVLDPEAGDEVLRYVDIEAGDYRRLILRHGVLVGGVLYGDTRDGPWYFHQAQRRRDLRACRDTLLFGAHDASQQLEEAA</sequence>
<evidence type="ECO:0000259" key="5">
    <source>
        <dbReference type="Pfam" id="PF07992"/>
    </source>
</evidence>